<dbReference type="Gene3D" id="1.25.40.10">
    <property type="entry name" value="Tetratricopeptide repeat domain"/>
    <property type="match status" value="1"/>
</dbReference>
<dbReference type="InterPro" id="IPR019734">
    <property type="entry name" value="TPR_rpt"/>
</dbReference>
<reference evidence="4" key="1">
    <citation type="submission" date="2016-10" db="EMBL/GenBank/DDBJ databases">
        <authorList>
            <person name="Varghese N."/>
            <person name="Submissions S."/>
        </authorList>
    </citation>
    <scope>NUCLEOTIDE SEQUENCE [LARGE SCALE GENOMIC DNA]</scope>
    <source>
        <strain evidence="4">CGMCC 4.5579</strain>
    </source>
</reference>
<name>A0A1I5VFX2_9PSEU</name>
<evidence type="ECO:0000256" key="2">
    <source>
        <dbReference type="SAM" id="Phobius"/>
    </source>
</evidence>
<dbReference type="PROSITE" id="PS50005">
    <property type="entry name" value="TPR"/>
    <property type="match status" value="1"/>
</dbReference>
<keyword evidence="4" id="KW-1185">Reference proteome</keyword>
<keyword evidence="2" id="KW-0472">Membrane</keyword>
<dbReference type="SUPFAM" id="SSF48452">
    <property type="entry name" value="TPR-like"/>
    <property type="match status" value="1"/>
</dbReference>
<dbReference type="AlphaFoldDB" id="A0A1I5VFX2"/>
<protein>
    <recommendedName>
        <fullName evidence="5">Tetratricopeptide repeat-containing protein</fullName>
    </recommendedName>
</protein>
<dbReference type="STRING" id="587909.SAMN05421810_104336"/>
<gene>
    <name evidence="3" type="ORF">SAMN05421810_104336</name>
</gene>
<evidence type="ECO:0000313" key="4">
    <source>
        <dbReference type="Proteomes" id="UP000198727"/>
    </source>
</evidence>
<dbReference type="InterPro" id="IPR011990">
    <property type="entry name" value="TPR-like_helical_dom_sf"/>
</dbReference>
<proteinExistence type="predicted"/>
<sequence>MRARNAAVLLTVALAVYLVLLAGRGVALVRTAEPVPVLLGAGVLLLPLLGVWVTVVTWRSGARIQRLSRKLAAEGALPDVSGLPRRPSGRVDRAAADAWFEERRAEVAAAPDDWRTWYRLAYAYDVAGDRGRARRTMRRAVELEARDR</sequence>
<keyword evidence="2" id="KW-0812">Transmembrane</keyword>
<evidence type="ECO:0008006" key="5">
    <source>
        <dbReference type="Google" id="ProtNLM"/>
    </source>
</evidence>
<evidence type="ECO:0000256" key="1">
    <source>
        <dbReference type="PROSITE-ProRule" id="PRU00339"/>
    </source>
</evidence>
<keyword evidence="2" id="KW-1133">Transmembrane helix</keyword>
<dbReference type="RefSeq" id="WP_092530704.1">
    <property type="nucleotide sequence ID" value="NZ_FOWW01000004.1"/>
</dbReference>
<dbReference type="OrthoDB" id="4485518at2"/>
<feature type="transmembrane region" description="Helical" evidence="2">
    <location>
        <begin position="37"/>
        <end position="58"/>
    </location>
</feature>
<keyword evidence="1" id="KW-0802">TPR repeat</keyword>
<accession>A0A1I5VFX2</accession>
<organism evidence="3 4">
    <name type="scientific">Amycolatopsis arida</name>
    <dbReference type="NCBI Taxonomy" id="587909"/>
    <lineage>
        <taxon>Bacteria</taxon>
        <taxon>Bacillati</taxon>
        <taxon>Actinomycetota</taxon>
        <taxon>Actinomycetes</taxon>
        <taxon>Pseudonocardiales</taxon>
        <taxon>Pseudonocardiaceae</taxon>
        <taxon>Amycolatopsis</taxon>
    </lineage>
</organism>
<feature type="repeat" description="TPR" evidence="1">
    <location>
        <begin position="114"/>
        <end position="147"/>
    </location>
</feature>
<dbReference type="Proteomes" id="UP000198727">
    <property type="component" value="Unassembled WGS sequence"/>
</dbReference>
<evidence type="ECO:0000313" key="3">
    <source>
        <dbReference type="EMBL" id="SFQ05886.1"/>
    </source>
</evidence>
<dbReference type="EMBL" id="FOWW01000004">
    <property type="protein sequence ID" value="SFQ05886.1"/>
    <property type="molecule type" value="Genomic_DNA"/>
</dbReference>